<feature type="transmembrane region" description="Helical" evidence="1">
    <location>
        <begin position="49"/>
        <end position="69"/>
    </location>
</feature>
<reference evidence="2 3" key="1">
    <citation type="journal article" date="2018" name="Front. Plant Sci.">
        <title>Red Clover (Trifolium pratense) and Zigzag Clover (T. medium) - A Picture of Genomic Similarities and Differences.</title>
        <authorList>
            <person name="Dluhosova J."/>
            <person name="Istvanek J."/>
            <person name="Nedelnik J."/>
            <person name="Repkova J."/>
        </authorList>
    </citation>
    <scope>NUCLEOTIDE SEQUENCE [LARGE SCALE GENOMIC DNA]</scope>
    <source>
        <strain evidence="3">cv. 10/8</strain>
        <tissue evidence="2">Leaf</tissue>
    </source>
</reference>
<protein>
    <submittedName>
        <fullName evidence="2">GPI inositol-deacylase</fullName>
    </submittedName>
</protein>
<keyword evidence="1" id="KW-0472">Membrane</keyword>
<evidence type="ECO:0000313" key="2">
    <source>
        <dbReference type="EMBL" id="MCI15848.1"/>
    </source>
</evidence>
<dbReference type="EMBL" id="LXQA010098238">
    <property type="protein sequence ID" value="MCI15848.1"/>
    <property type="molecule type" value="Genomic_DNA"/>
</dbReference>
<dbReference type="PANTHER" id="PTHR47346:SF1">
    <property type="entry name" value="GPI INOSITOL-DEACYLASE"/>
    <property type="match status" value="1"/>
</dbReference>
<evidence type="ECO:0000313" key="3">
    <source>
        <dbReference type="Proteomes" id="UP000265520"/>
    </source>
</evidence>
<organism evidence="2 3">
    <name type="scientific">Trifolium medium</name>
    <dbReference type="NCBI Taxonomy" id="97028"/>
    <lineage>
        <taxon>Eukaryota</taxon>
        <taxon>Viridiplantae</taxon>
        <taxon>Streptophyta</taxon>
        <taxon>Embryophyta</taxon>
        <taxon>Tracheophyta</taxon>
        <taxon>Spermatophyta</taxon>
        <taxon>Magnoliopsida</taxon>
        <taxon>eudicotyledons</taxon>
        <taxon>Gunneridae</taxon>
        <taxon>Pentapetalae</taxon>
        <taxon>rosids</taxon>
        <taxon>fabids</taxon>
        <taxon>Fabales</taxon>
        <taxon>Fabaceae</taxon>
        <taxon>Papilionoideae</taxon>
        <taxon>50 kb inversion clade</taxon>
        <taxon>NPAAA clade</taxon>
        <taxon>Hologalegina</taxon>
        <taxon>IRL clade</taxon>
        <taxon>Trifolieae</taxon>
        <taxon>Trifolium</taxon>
    </lineage>
</organism>
<keyword evidence="3" id="KW-1185">Reference proteome</keyword>
<sequence>RPAMGESLPWPWLLDSVLVIGVILHGICNSKPAFNLFFLAIPGVPFRNVRLRVVYLIAGYGSYLCGLDLAPDRAFYAMASVGGISFILRMIHRMCGETKVVTYGSQERPHHV</sequence>
<dbReference type="AlphaFoldDB" id="A0A392PUT0"/>
<feature type="non-terminal residue" evidence="2">
    <location>
        <position position="1"/>
    </location>
</feature>
<feature type="transmembrane region" description="Helical" evidence="1">
    <location>
        <begin position="12"/>
        <end position="28"/>
    </location>
</feature>
<accession>A0A392PUT0</accession>
<feature type="transmembrane region" description="Helical" evidence="1">
    <location>
        <begin position="75"/>
        <end position="91"/>
    </location>
</feature>
<keyword evidence="1" id="KW-0812">Transmembrane</keyword>
<evidence type="ECO:0000256" key="1">
    <source>
        <dbReference type="SAM" id="Phobius"/>
    </source>
</evidence>
<dbReference type="PANTHER" id="PTHR47346">
    <property type="entry name" value="HYDROLASES, ACTING ON ESTER BOND"/>
    <property type="match status" value="1"/>
</dbReference>
<comment type="caution">
    <text evidence="2">The sequence shown here is derived from an EMBL/GenBank/DDBJ whole genome shotgun (WGS) entry which is preliminary data.</text>
</comment>
<dbReference type="Proteomes" id="UP000265520">
    <property type="component" value="Unassembled WGS sequence"/>
</dbReference>
<keyword evidence="1" id="KW-1133">Transmembrane helix</keyword>
<name>A0A392PUT0_9FABA</name>
<proteinExistence type="predicted"/>